<feature type="domain" description="Trimeric autotransporter adhesin YadA-like head" evidence="1">
    <location>
        <begin position="29"/>
        <end position="51"/>
    </location>
</feature>
<dbReference type="EMBL" id="SRLO01004158">
    <property type="protein sequence ID" value="TNN30752.1"/>
    <property type="molecule type" value="Genomic_DNA"/>
</dbReference>
<dbReference type="Proteomes" id="UP000314294">
    <property type="component" value="Unassembled WGS sequence"/>
</dbReference>
<accession>A0A4Z2ER34</accession>
<comment type="caution">
    <text evidence="2">The sequence shown here is derived from an EMBL/GenBank/DDBJ whole genome shotgun (WGS) entry which is preliminary data.</text>
</comment>
<dbReference type="GO" id="GO:0019867">
    <property type="term" value="C:outer membrane"/>
    <property type="evidence" value="ECO:0007669"/>
    <property type="project" value="InterPro"/>
</dbReference>
<evidence type="ECO:0000259" key="1">
    <source>
        <dbReference type="Pfam" id="PF05658"/>
    </source>
</evidence>
<dbReference type="Gene3D" id="2.150.10.10">
    <property type="entry name" value="Serralysin-like metalloprotease, C-terminal"/>
    <property type="match status" value="1"/>
</dbReference>
<evidence type="ECO:0000313" key="3">
    <source>
        <dbReference type="Proteomes" id="UP000314294"/>
    </source>
</evidence>
<dbReference type="SUPFAM" id="SSF101967">
    <property type="entry name" value="Adhesin YadA, collagen-binding domain"/>
    <property type="match status" value="1"/>
</dbReference>
<organism evidence="2 3">
    <name type="scientific">Liparis tanakae</name>
    <name type="common">Tanaka's snailfish</name>
    <dbReference type="NCBI Taxonomy" id="230148"/>
    <lineage>
        <taxon>Eukaryota</taxon>
        <taxon>Metazoa</taxon>
        <taxon>Chordata</taxon>
        <taxon>Craniata</taxon>
        <taxon>Vertebrata</taxon>
        <taxon>Euteleostomi</taxon>
        <taxon>Actinopterygii</taxon>
        <taxon>Neopterygii</taxon>
        <taxon>Teleostei</taxon>
        <taxon>Neoteleostei</taxon>
        <taxon>Acanthomorphata</taxon>
        <taxon>Eupercaria</taxon>
        <taxon>Perciformes</taxon>
        <taxon>Cottioidei</taxon>
        <taxon>Cottales</taxon>
        <taxon>Liparidae</taxon>
        <taxon>Liparis</taxon>
    </lineage>
</organism>
<sequence length="161" mass="16947">MAAIDWPEDRQTSDRQTPTLLAVNSVRVSAVALGDSAVALGDSAVALGDSAVALGDSAVALGDSAVALPACRLVWLTCGPQDFGLLDLQLRAPPLPQGAVQAEPPEGAARRLLPLRRRAGAALAEQTRRQGDVSFLTRKLDSGQAELHQVSCLWNKVYLRA</sequence>
<keyword evidence="3" id="KW-1185">Reference proteome</keyword>
<dbReference type="InterPro" id="IPR008640">
    <property type="entry name" value="Adhesin_Head_dom"/>
</dbReference>
<name>A0A4Z2ER34_9TELE</name>
<gene>
    <name evidence="2" type="ORF">EYF80_059096</name>
</gene>
<reference evidence="2 3" key="1">
    <citation type="submission" date="2019-03" db="EMBL/GenBank/DDBJ databases">
        <title>First draft genome of Liparis tanakae, snailfish: a comprehensive survey of snailfish specific genes.</title>
        <authorList>
            <person name="Kim W."/>
            <person name="Song I."/>
            <person name="Jeong J.-H."/>
            <person name="Kim D."/>
            <person name="Kim S."/>
            <person name="Ryu S."/>
            <person name="Song J.Y."/>
            <person name="Lee S.K."/>
        </authorList>
    </citation>
    <scope>NUCLEOTIDE SEQUENCE [LARGE SCALE GENOMIC DNA]</scope>
    <source>
        <tissue evidence="2">Muscle</tissue>
    </source>
</reference>
<dbReference type="InterPro" id="IPR011049">
    <property type="entry name" value="Serralysin-like_metalloprot_C"/>
</dbReference>
<dbReference type="Pfam" id="PF05658">
    <property type="entry name" value="YadA_head"/>
    <property type="match status" value="1"/>
</dbReference>
<dbReference type="AlphaFoldDB" id="A0A4Z2ER34"/>
<protein>
    <recommendedName>
        <fullName evidence="1">Trimeric autotransporter adhesin YadA-like head domain-containing protein</fullName>
    </recommendedName>
</protein>
<evidence type="ECO:0000313" key="2">
    <source>
        <dbReference type="EMBL" id="TNN30752.1"/>
    </source>
</evidence>
<proteinExistence type="predicted"/>